<proteinExistence type="predicted"/>
<feature type="region of interest" description="Disordered" evidence="1">
    <location>
        <begin position="264"/>
        <end position="363"/>
    </location>
</feature>
<sequence length="474" mass="50877">MPRQSKSSNAATTAAAAPARVPRAQKQTTTAVRSKRTQKAKAAGPIKQPRKSKKAPASTVEEAVEAAAVDEPRILRESRKRPRIDTPPPPTPAASESEPATPIQPPATKKRGRPKKNADKPAREAQDTPTPTPPAPNADKSRVRELELELEGMRADMAALRAGQQTSQEDPNPPKTPAQATTSVTSPGHPSKRGRLTEIDKDHWVDNHVLIPPTRGTKMWELMAEFEAFTNLFKSQPKKPTLGDFLTLKGYAPTANSDSQFVQIQPSTPALPPSTPTVPPSTPTPIPQASAALQASMVESTPPSTQPRPAPEPSSSQAPPSSQAPTASSQPSTSSQTTAPGEASSQTSTTEPESTETIEYSSPLFPKSGFTKPLLNLIIDDRLLVEAAGRSVPEAVIASKKKETPTDDQNRVLALATTVKAIYVATFCLNPFMSNKEIQETFLDIWKATGAIYDKKLKVVKPVPPFDSPVMYKV</sequence>
<evidence type="ECO:0000313" key="2">
    <source>
        <dbReference type="EMBL" id="RPA84659.1"/>
    </source>
</evidence>
<accession>A0A3N4IFR8</accession>
<gene>
    <name evidence="2" type="ORF">BJ508DRAFT_323225</name>
</gene>
<dbReference type="EMBL" id="ML119657">
    <property type="protein sequence ID" value="RPA84659.1"/>
    <property type="molecule type" value="Genomic_DNA"/>
</dbReference>
<name>A0A3N4IFR8_ASCIM</name>
<dbReference type="Proteomes" id="UP000275078">
    <property type="component" value="Unassembled WGS sequence"/>
</dbReference>
<reference evidence="2 3" key="1">
    <citation type="journal article" date="2018" name="Nat. Ecol. Evol.">
        <title>Pezizomycetes genomes reveal the molecular basis of ectomycorrhizal truffle lifestyle.</title>
        <authorList>
            <person name="Murat C."/>
            <person name="Payen T."/>
            <person name="Noel B."/>
            <person name="Kuo A."/>
            <person name="Morin E."/>
            <person name="Chen J."/>
            <person name="Kohler A."/>
            <person name="Krizsan K."/>
            <person name="Balestrini R."/>
            <person name="Da Silva C."/>
            <person name="Montanini B."/>
            <person name="Hainaut M."/>
            <person name="Levati E."/>
            <person name="Barry K.W."/>
            <person name="Belfiori B."/>
            <person name="Cichocki N."/>
            <person name="Clum A."/>
            <person name="Dockter R.B."/>
            <person name="Fauchery L."/>
            <person name="Guy J."/>
            <person name="Iotti M."/>
            <person name="Le Tacon F."/>
            <person name="Lindquist E.A."/>
            <person name="Lipzen A."/>
            <person name="Malagnac F."/>
            <person name="Mello A."/>
            <person name="Molinier V."/>
            <person name="Miyauchi S."/>
            <person name="Poulain J."/>
            <person name="Riccioni C."/>
            <person name="Rubini A."/>
            <person name="Sitrit Y."/>
            <person name="Splivallo R."/>
            <person name="Traeger S."/>
            <person name="Wang M."/>
            <person name="Zifcakova L."/>
            <person name="Wipf D."/>
            <person name="Zambonelli A."/>
            <person name="Paolocci F."/>
            <person name="Nowrousian M."/>
            <person name="Ottonello S."/>
            <person name="Baldrian P."/>
            <person name="Spatafora J.W."/>
            <person name="Henrissat B."/>
            <person name="Nagy L.G."/>
            <person name="Aury J.M."/>
            <person name="Wincker P."/>
            <person name="Grigoriev I.V."/>
            <person name="Bonfante P."/>
            <person name="Martin F.M."/>
        </authorList>
    </citation>
    <scope>NUCLEOTIDE SEQUENCE [LARGE SCALE GENOMIC DNA]</scope>
    <source>
        <strain evidence="2 3">RN42</strain>
    </source>
</reference>
<feature type="compositionally biased region" description="Basic and acidic residues" evidence="1">
    <location>
        <begin position="116"/>
        <end position="126"/>
    </location>
</feature>
<feature type="compositionally biased region" description="Polar residues" evidence="1">
    <location>
        <begin position="178"/>
        <end position="188"/>
    </location>
</feature>
<organism evidence="2 3">
    <name type="scientific">Ascobolus immersus RN42</name>
    <dbReference type="NCBI Taxonomy" id="1160509"/>
    <lineage>
        <taxon>Eukaryota</taxon>
        <taxon>Fungi</taxon>
        <taxon>Dikarya</taxon>
        <taxon>Ascomycota</taxon>
        <taxon>Pezizomycotina</taxon>
        <taxon>Pezizomycetes</taxon>
        <taxon>Pezizales</taxon>
        <taxon>Ascobolaceae</taxon>
        <taxon>Ascobolus</taxon>
    </lineage>
</organism>
<protein>
    <submittedName>
        <fullName evidence="2">Uncharacterized protein</fullName>
    </submittedName>
</protein>
<feature type="region of interest" description="Disordered" evidence="1">
    <location>
        <begin position="1"/>
        <end position="200"/>
    </location>
</feature>
<feature type="compositionally biased region" description="Pro residues" evidence="1">
    <location>
        <begin position="269"/>
        <end position="286"/>
    </location>
</feature>
<feature type="compositionally biased region" description="Low complexity" evidence="1">
    <location>
        <begin position="313"/>
        <end position="362"/>
    </location>
</feature>
<feature type="compositionally biased region" description="Basic and acidic residues" evidence="1">
    <location>
        <begin position="139"/>
        <end position="154"/>
    </location>
</feature>
<dbReference type="AlphaFoldDB" id="A0A3N4IFR8"/>
<feature type="compositionally biased region" description="Low complexity" evidence="1">
    <location>
        <begin position="10"/>
        <end position="24"/>
    </location>
</feature>
<keyword evidence="3" id="KW-1185">Reference proteome</keyword>
<evidence type="ECO:0000256" key="1">
    <source>
        <dbReference type="SAM" id="MobiDB-lite"/>
    </source>
</evidence>
<evidence type="ECO:0000313" key="3">
    <source>
        <dbReference type="Proteomes" id="UP000275078"/>
    </source>
</evidence>